<evidence type="ECO:0000313" key="1">
    <source>
        <dbReference type="EMBL" id="KAB2825907.1"/>
    </source>
</evidence>
<name>A0A6N6RVZ6_9GAMM</name>
<gene>
    <name evidence="1" type="ORF">F8B77_04260</name>
</gene>
<dbReference type="Proteomes" id="UP000434870">
    <property type="component" value="Unassembled WGS sequence"/>
</dbReference>
<proteinExistence type="predicted"/>
<organism evidence="1 2">
    <name type="scientific">Aliivibrio finisterrensis</name>
    <dbReference type="NCBI Taxonomy" id="511998"/>
    <lineage>
        <taxon>Bacteria</taxon>
        <taxon>Pseudomonadati</taxon>
        <taxon>Pseudomonadota</taxon>
        <taxon>Gammaproteobacteria</taxon>
        <taxon>Vibrionales</taxon>
        <taxon>Vibrionaceae</taxon>
        <taxon>Aliivibrio</taxon>
    </lineage>
</organism>
<dbReference type="Gene3D" id="1.25.40.10">
    <property type="entry name" value="Tetratricopeptide repeat domain"/>
    <property type="match status" value="1"/>
</dbReference>
<dbReference type="RefSeq" id="WP_151654015.1">
    <property type="nucleotide sequence ID" value="NZ_WBVP01000003.1"/>
</dbReference>
<dbReference type="InterPro" id="IPR011990">
    <property type="entry name" value="TPR-like_helical_dom_sf"/>
</dbReference>
<comment type="caution">
    <text evidence="1">The sequence shown here is derived from an EMBL/GenBank/DDBJ whole genome shotgun (WGS) entry which is preliminary data.</text>
</comment>
<accession>A0A6N6RVZ6</accession>
<dbReference type="SUPFAM" id="SSF81901">
    <property type="entry name" value="HCP-like"/>
    <property type="match status" value="1"/>
</dbReference>
<protein>
    <submittedName>
        <fullName evidence="1">Uncharacterized protein</fullName>
    </submittedName>
</protein>
<sequence length="667" mass="77911">MSNKGFTFNQPSLPGLNSIDRMPFDDFFNMGEGVNNLPSFPPKSIREIVRLVDMGKSDEISILEWLDVIENKHQWELLNKNETNDACRAIWLAICTNVSLGDIAFFKVALALDNRQTSLVTELIDSMEIVRHVSKLNQLSKDKIEWLVLVAEKDYRLIAQQCYSANITPMGMIRKLRLPKANTYLKQLSENLVKTVSSQLITRSEQWLEKCFNELITTKEKEIFCEAAIHHFSDYNYGVAIKTLLEEHCLPMSEDTFWYDLTESSKKILRKKFDISSYYELKMISRTLTSDDGIKELEFEEHEARQIHSRTMFWSNYSSRFNRIRGLLPHTTYDYMQVSGQQLSAQIEPFDSDCEVLIFELDKIIAVEFLRGELSETRFFKNNEWNAKRLFESKELSIDAIREISQLEVHDHITSWQYFCEKLLRTKFKLLPNDNIPYFKGLPPAVNKYSSITGLPMPAQSYLDERAAKLERWVELFWNAEFKTSKYGEQSGLEQKSNVYLSKAHVAQQLGKSEDHEFYIKKSANQGNPEAMNQLGQILLKNADVNLRRHGERWVAKAAINGHEKAQSLVEKFNIEMERNAEYFTQRLNVQKNKMSQGHYKLEKTLQLASFKKLSIFDLERKFRFIEHNVGDLIVMLEELESRSDKTAIEFRRTVSERLDDIFNSFY</sequence>
<dbReference type="AlphaFoldDB" id="A0A6N6RVZ6"/>
<evidence type="ECO:0000313" key="2">
    <source>
        <dbReference type="Proteomes" id="UP000434870"/>
    </source>
</evidence>
<reference evidence="1 2" key="1">
    <citation type="submission" date="2019-09" db="EMBL/GenBank/DDBJ databases">
        <title>Genome of Aliivibrio finisterrensis LMG 23869 (type strain).</title>
        <authorList>
            <person name="Bowman J.P."/>
        </authorList>
    </citation>
    <scope>NUCLEOTIDE SEQUENCE [LARGE SCALE GENOMIC DNA]</scope>
    <source>
        <strain evidence="1 2">LMG 23869</strain>
    </source>
</reference>
<dbReference type="EMBL" id="WBVP01000003">
    <property type="protein sequence ID" value="KAB2825907.1"/>
    <property type="molecule type" value="Genomic_DNA"/>
</dbReference>